<dbReference type="InParanoid" id="G0MDA9"/>
<sequence>MLKLKVSTKVVESPKPSVPTNLTAPKKFAWGIPKFAELEPVSKLDKEKSPCELFKITSEKQCALRKGRYEDELRFVLLKAIRERLRRTEEVRYQLAWPKAVAKQCEAPKVELRGPTPVQQKIAADRLLVGNPKPKLVIPADPGYYRRQATKEISPLVYC</sequence>
<proteinExistence type="predicted"/>
<dbReference type="Proteomes" id="UP000008068">
    <property type="component" value="Unassembled WGS sequence"/>
</dbReference>
<evidence type="ECO:0000313" key="2">
    <source>
        <dbReference type="Proteomes" id="UP000008068"/>
    </source>
</evidence>
<gene>
    <name evidence="1" type="ORF">CAEBREN_26044</name>
</gene>
<reference evidence="2" key="1">
    <citation type="submission" date="2011-07" db="EMBL/GenBank/DDBJ databases">
        <authorList>
            <consortium name="Caenorhabditis brenneri Sequencing and Analysis Consortium"/>
            <person name="Wilson R.K."/>
        </authorList>
    </citation>
    <scope>NUCLEOTIDE SEQUENCE [LARGE SCALE GENOMIC DNA]</scope>
    <source>
        <strain evidence="2">PB2801</strain>
    </source>
</reference>
<protein>
    <submittedName>
        <fullName evidence="1">Uncharacterized protein</fullName>
    </submittedName>
</protein>
<dbReference type="AlphaFoldDB" id="G0MDA9"/>
<keyword evidence="2" id="KW-1185">Reference proteome</keyword>
<dbReference type="HOGENOM" id="CLU_1662348_0_0_1"/>
<organism evidence="2">
    <name type="scientific">Caenorhabditis brenneri</name>
    <name type="common">Nematode worm</name>
    <dbReference type="NCBI Taxonomy" id="135651"/>
    <lineage>
        <taxon>Eukaryota</taxon>
        <taxon>Metazoa</taxon>
        <taxon>Ecdysozoa</taxon>
        <taxon>Nematoda</taxon>
        <taxon>Chromadorea</taxon>
        <taxon>Rhabditida</taxon>
        <taxon>Rhabditina</taxon>
        <taxon>Rhabditomorpha</taxon>
        <taxon>Rhabditoidea</taxon>
        <taxon>Rhabditidae</taxon>
        <taxon>Peloderinae</taxon>
        <taxon>Caenorhabditis</taxon>
    </lineage>
</organism>
<evidence type="ECO:0000313" key="1">
    <source>
        <dbReference type="EMBL" id="EGT49811.1"/>
    </source>
</evidence>
<accession>G0MDA9</accession>
<dbReference type="EMBL" id="GL379790">
    <property type="protein sequence ID" value="EGT49811.1"/>
    <property type="molecule type" value="Genomic_DNA"/>
</dbReference>
<name>G0MDA9_CAEBE</name>